<dbReference type="GO" id="GO:0006355">
    <property type="term" value="P:regulation of DNA-templated transcription"/>
    <property type="evidence" value="ECO:0007669"/>
    <property type="project" value="InterPro"/>
</dbReference>
<dbReference type="InterPro" id="IPR036388">
    <property type="entry name" value="WH-like_DNA-bd_sf"/>
</dbReference>
<dbReference type="CDD" id="cd06170">
    <property type="entry name" value="LuxR_C_like"/>
    <property type="match status" value="1"/>
</dbReference>
<dbReference type="Proteomes" id="UP000272729">
    <property type="component" value="Unassembled WGS sequence"/>
</dbReference>
<dbReference type="EMBL" id="RBXR01000001">
    <property type="protein sequence ID" value="RKT68156.1"/>
    <property type="molecule type" value="Genomic_DNA"/>
</dbReference>
<evidence type="ECO:0000313" key="4">
    <source>
        <dbReference type="Proteomes" id="UP000272729"/>
    </source>
</evidence>
<dbReference type="InterPro" id="IPR016032">
    <property type="entry name" value="Sig_transdc_resp-reg_C-effctor"/>
</dbReference>
<dbReference type="Gene3D" id="1.10.10.10">
    <property type="entry name" value="Winged helix-like DNA-binding domain superfamily/Winged helix DNA-binding domain"/>
    <property type="match status" value="1"/>
</dbReference>
<dbReference type="OrthoDB" id="9815744at2"/>
<comment type="caution">
    <text evidence="3">The sequence shown here is derived from an EMBL/GenBank/DDBJ whole genome shotgun (WGS) entry which is preliminary data.</text>
</comment>
<evidence type="ECO:0000256" key="1">
    <source>
        <dbReference type="ARBA" id="ARBA00023125"/>
    </source>
</evidence>
<dbReference type="InterPro" id="IPR039420">
    <property type="entry name" value="WalR-like"/>
</dbReference>
<dbReference type="PANTHER" id="PTHR43214">
    <property type="entry name" value="TWO-COMPONENT RESPONSE REGULATOR"/>
    <property type="match status" value="1"/>
</dbReference>
<dbReference type="InterPro" id="IPR000792">
    <property type="entry name" value="Tscrpt_reg_LuxR_C"/>
</dbReference>
<accession>A0A495X3P5</accession>
<dbReference type="AlphaFoldDB" id="A0A495X3P5"/>
<dbReference type="GO" id="GO:0003677">
    <property type="term" value="F:DNA binding"/>
    <property type="evidence" value="ECO:0007669"/>
    <property type="project" value="UniProtKB-KW"/>
</dbReference>
<evidence type="ECO:0000313" key="3">
    <source>
        <dbReference type="EMBL" id="RKT68156.1"/>
    </source>
</evidence>
<name>A0A495X3P5_9PSEU</name>
<evidence type="ECO:0000259" key="2">
    <source>
        <dbReference type="SMART" id="SM00421"/>
    </source>
</evidence>
<gene>
    <name evidence="3" type="ORF">DFJ66_1337</name>
</gene>
<sequence length="368" mass="39896">MPPSRSRRELKARLGHHLAPATTAADVLARAADALLWAVPADVWCGVLLDPSTLLDTGGVHHEGFPADVMPRLFEIEHVEQDGVDNVRVLARRESPVSLLSASTGGDLASSTYYRDILAPLRLADEMRVVLRDGARTWGLLVWCRATTPFTAADLAAAHTVVAPATEALRRSFLRQGTDTGAVVDGTGLVVVDADQRITHSTSTADRLLTELQEDGRAHHATDSPHTLRALAARARTTGPRGSVRSHAKTRSGTWISLTAYAMPGDGSVTISVGPPDLTELTAIVLDAYALSPRHREVTELVLRGRSTEEIMAQLHLSRNTLNGYFTKIFDTVGVRSRSELAARVFQRHYQPHLAHPPLALDGRLLLT</sequence>
<organism evidence="3 4">
    <name type="scientific">Saccharothrix variisporea</name>
    <dbReference type="NCBI Taxonomy" id="543527"/>
    <lineage>
        <taxon>Bacteria</taxon>
        <taxon>Bacillati</taxon>
        <taxon>Actinomycetota</taxon>
        <taxon>Actinomycetes</taxon>
        <taxon>Pseudonocardiales</taxon>
        <taxon>Pseudonocardiaceae</taxon>
        <taxon>Saccharothrix</taxon>
    </lineage>
</organism>
<dbReference type="RefSeq" id="WP_121218951.1">
    <property type="nucleotide sequence ID" value="NZ_JBIUBA010000015.1"/>
</dbReference>
<dbReference type="Pfam" id="PF00196">
    <property type="entry name" value="GerE"/>
    <property type="match status" value="1"/>
</dbReference>
<keyword evidence="1" id="KW-0238">DNA-binding</keyword>
<keyword evidence="4" id="KW-1185">Reference proteome</keyword>
<proteinExistence type="predicted"/>
<feature type="domain" description="HTH luxR-type" evidence="2">
    <location>
        <begin position="288"/>
        <end position="345"/>
    </location>
</feature>
<protein>
    <submittedName>
        <fullName evidence="3">Regulatory LuxR family protein</fullName>
    </submittedName>
</protein>
<dbReference type="SUPFAM" id="SSF46894">
    <property type="entry name" value="C-terminal effector domain of the bipartite response regulators"/>
    <property type="match status" value="1"/>
</dbReference>
<dbReference type="SMART" id="SM00421">
    <property type="entry name" value="HTH_LUXR"/>
    <property type="match status" value="1"/>
</dbReference>
<reference evidence="3 4" key="1">
    <citation type="submission" date="2018-10" db="EMBL/GenBank/DDBJ databases">
        <title>Sequencing the genomes of 1000 actinobacteria strains.</title>
        <authorList>
            <person name="Klenk H.-P."/>
        </authorList>
    </citation>
    <scope>NUCLEOTIDE SEQUENCE [LARGE SCALE GENOMIC DNA]</scope>
    <source>
        <strain evidence="3 4">DSM 43911</strain>
    </source>
</reference>